<evidence type="ECO:0000313" key="2">
    <source>
        <dbReference type="EMBL" id="KAF6173656.1"/>
    </source>
</evidence>
<reference evidence="2 3" key="1">
    <citation type="journal article" date="2020" name="IScience">
        <title>Genome Sequencing of the Endangered Kingdonia uniflora (Circaeasteraceae, Ranunculales) Reveals Potential Mechanisms of Evolutionary Specialization.</title>
        <authorList>
            <person name="Sun Y."/>
            <person name="Deng T."/>
            <person name="Zhang A."/>
            <person name="Moore M.J."/>
            <person name="Landis J.B."/>
            <person name="Lin N."/>
            <person name="Zhang H."/>
            <person name="Zhang X."/>
            <person name="Huang J."/>
            <person name="Zhang X."/>
            <person name="Sun H."/>
            <person name="Wang H."/>
        </authorList>
    </citation>
    <scope>NUCLEOTIDE SEQUENCE [LARGE SCALE GENOMIC DNA]</scope>
    <source>
        <strain evidence="2">TB1705</strain>
        <tissue evidence="2">Leaf</tissue>
    </source>
</reference>
<dbReference type="Proteomes" id="UP000541444">
    <property type="component" value="Unassembled WGS sequence"/>
</dbReference>
<proteinExistence type="predicted"/>
<sequence>MESKEGEEDEIGDDELLTTCLEDKVVNVNDTLDEDMVDANEVASMAEIEPADPTPVHFANIGVETDITTKVAPVPDESVPPLENLGEAYGGNTNVGDQEVGNLPSFEHSRGGGEWGLPSKLECVHSLEGTSWQAHYLVFCDLLGLTGENFIAAKSSTQAVTIRISQLQEFFGEKFEKEVKKKDKKGKGKVVQEEDSSAKKGKGKKTTVNPKEKSLPGEGVCYIVDPGICARCYSMVEDGLEKKLKNPMEKHSTLESELGATKDELNALDELKAKIGKLKQFINEREELAESTKAVDPTIEDAVDILGTL</sequence>
<organism evidence="2 3">
    <name type="scientific">Kingdonia uniflora</name>
    <dbReference type="NCBI Taxonomy" id="39325"/>
    <lineage>
        <taxon>Eukaryota</taxon>
        <taxon>Viridiplantae</taxon>
        <taxon>Streptophyta</taxon>
        <taxon>Embryophyta</taxon>
        <taxon>Tracheophyta</taxon>
        <taxon>Spermatophyta</taxon>
        <taxon>Magnoliopsida</taxon>
        <taxon>Ranunculales</taxon>
        <taxon>Circaeasteraceae</taxon>
        <taxon>Kingdonia</taxon>
    </lineage>
</organism>
<feature type="non-terminal residue" evidence="2">
    <location>
        <position position="1"/>
    </location>
</feature>
<protein>
    <submittedName>
        <fullName evidence="2">Uncharacterized protein</fullName>
    </submittedName>
</protein>
<gene>
    <name evidence="2" type="ORF">GIB67_023015</name>
</gene>
<comment type="caution">
    <text evidence="2">The sequence shown here is derived from an EMBL/GenBank/DDBJ whole genome shotgun (WGS) entry which is preliminary data.</text>
</comment>
<name>A0A7J7P2H5_9MAGN</name>
<dbReference type="EMBL" id="JACGCM010000333">
    <property type="protein sequence ID" value="KAF6173656.1"/>
    <property type="molecule type" value="Genomic_DNA"/>
</dbReference>
<dbReference type="AlphaFoldDB" id="A0A7J7P2H5"/>
<evidence type="ECO:0000313" key="3">
    <source>
        <dbReference type="Proteomes" id="UP000541444"/>
    </source>
</evidence>
<evidence type="ECO:0000256" key="1">
    <source>
        <dbReference type="SAM" id="MobiDB-lite"/>
    </source>
</evidence>
<accession>A0A7J7P2H5</accession>
<feature type="region of interest" description="Disordered" evidence="1">
    <location>
        <begin position="182"/>
        <end position="211"/>
    </location>
</feature>
<keyword evidence="3" id="KW-1185">Reference proteome</keyword>